<keyword evidence="2" id="KW-0964">Secreted</keyword>
<evidence type="ECO:0000313" key="8">
    <source>
        <dbReference type="Proteomes" id="UP001652642"/>
    </source>
</evidence>
<keyword evidence="5" id="KW-0325">Glycoprotein</keyword>
<dbReference type="InterPro" id="IPR017977">
    <property type="entry name" value="ZP_dom_CS"/>
</dbReference>
<evidence type="ECO:0000256" key="4">
    <source>
        <dbReference type="ARBA" id="ARBA00023157"/>
    </source>
</evidence>
<feature type="domain" description="ZP" evidence="7">
    <location>
        <begin position="1"/>
        <end position="130"/>
    </location>
</feature>
<accession>A0ABM5ESE4</accession>
<dbReference type="PROSITE" id="PS51034">
    <property type="entry name" value="ZP_2"/>
    <property type="match status" value="1"/>
</dbReference>
<dbReference type="Proteomes" id="UP001652642">
    <property type="component" value="Chromosome 9"/>
</dbReference>
<keyword evidence="8" id="KW-1185">Reference proteome</keyword>
<proteinExistence type="predicted"/>
<keyword evidence="4" id="KW-1015">Disulfide bond</keyword>
<protein>
    <submittedName>
        <fullName evidence="9">Pancreatic secretory granule membrane major glycoprotein GP2-like</fullName>
    </submittedName>
</protein>
<name>A0ABM5ESE4_9SAUR</name>
<dbReference type="InterPro" id="IPR055355">
    <property type="entry name" value="ZP-C"/>
</dbReference>
<evidence type="ECO:0000256" key="3">
    <source>
        <dbReference type="ARBA" id="ARBA00022729"/>
    </source>
</evidence>
<sequence length="220" mass="23586">MTLYEDPQYSQPFTHSPVLLTVNHRAYVGIRVWGVDPTRFVVTMSACWATPERDPSSNIRWDLITNQCPNPRDGTVVVEEDGISLVGRFSFSVFLFIPELQEVYLHCRIRLCSYPTARCTANCDAAGPAIAGRKPPSDVISAGPFLRYDDSLDQGKGRAAGGHEGAALGRQPLPGAAAGLPVGRRALCKRAWLASRPAEPGKGGGGKAAVPLQGSREKGG</sequence>
<evidence type="ECO:0000259" key="7">
    <source>
        <dbReference type="PROSITE" id="PS51034"/>
    </source>
</evidence>
<dbReference type="GeneID" id="140702042"/>
<evidence type="ECO:0000256" key="1">
    <source>
        <dbReference type="ARBA" id="ARBA00004613"/>
    </source>
</evidence>
<dbReference type="Gene3D" id="2.60.40.4100">
    <property type="entry name" value="Zona pellucida, ZP-C domain"/>
    <property type="match status" value="1"/>
</dbReference>
<reference evidence="9" key="1">
    <citation type="submission" date="2025-08" db="UniProtKB">
        <authorList>
            <consortium name="RefSeq"/>
        </authorList>
    </citation>
    <scope>IDENTIFICATION</scope>
</reference>
<gene>
    <name evidence="9" type="primary">LOC140702042</name>
</gene>
<dbReference type="InterPro" id="IPR042235">
    <property type="entry name" value="ZP-C_dom"/>
</dbReference>
<dbReference type="PROSITE" id="PS00682">
    <property type="entry name" value="ZP_1"/>
    <property type="match status" value="1"/>
</dbReference>
<evidence type="ECO:0000256" key="6">
    <source>
        <dbReference type="SAM" id="MobiDB-lite"/>
    </source>
</evidence>
<dbReference type="Pfam" id="PF00100">
    <property type="entry name" value="Zona_pellucida"/>
    <property type="match status" value="1"/>
</dbReference>
<feature type="region of interest" description="Disordered" evidence="6">
    <location>
        <begin position="196"/>
        <end position="220"/>
    </location>
</feature>
<evidence type="ECO:0000313" key="9">
    <source>
        <dbReference type="RefSeq" id="XP_072836075.1"/>
    </source>
</evidence>
<evidence type="ECO:0000256" key="5">
    <source>
        <dbReference type="ARBA" id="ARBA00023180"/>
    </source>
</evidence>
<dbReference type="PANTHER" id="PTHR14002:SF43">
    <property type="entry name" value="DELTA-LIKE PROTEIN"/>
    <property type="match status" value="1"/>
</dbReference>
<evidence type="ECO:0000256" key="2">
    <source>
        <dbReference type="ARBA" id="ARBA00022525"/>
    </source>
</evidence>
<dbReference type="InterPro" id="IPR001507">
    <property type="entry name" value="ZP_dom"/>
</dbReference>
<dbReference type="PANTHER" id="PTHR14002">
    <property type="entry name" value="ENDOGLIN/TGF-BETA RECEPTOR TYPE III"/>
    <property type="match status" value="1"/>
</dbReference>
<organism evidence="8 9">
    <name type="scientific">Pogona vitticeps</name>
    <name type="common">central bearded dragon</name>
    <dbReference type="NCBI Taxonomy" id="103695"/>
    <lineage>
        <taxon>Eukaryota</taxon>
        <taxon>Metazoa</taxon>
        <taxon>Chordata</taxon>
        <taxon>Craniata</taxon>
        <taxon>Vertebrata</taxon>
        <taxon>Euteleostomi</taxon>
        <taxon>Lepidosauria</taxon>
        <taxon>Squamata</taxon>
        <taxon>Bifurcata</taxon>
        <taxon>Unidentata</taxon>
        <taxon>Episquamata</taxon>
        <taxon>Toxicofera</taxon>
        <taxon>Iguania</taxon>
        <taxon>Acrodonta</taxon>
        <taxon>Agamidae</taxon>
        <taxon>Amphibolurinae</taxon>
        <taxon>Pogona</taxon>
    </lineage>
</organism>
<dbReference type="RefSeq" id="XP_072836075.1">
    <property type="nucleotide sequence ID" value="XM_072979974.1"/>
</dbReference>
<comment type="subcellular location">
    <subcellularLocation>
        <location evidence="1">Secreted</location>
    </subcellularLocation>
</comment>
<keyword evidence="3" id="KW-0732">Signal</keyword>